<organism evidence="1">
    <name type="scientific">Dulem virus 32</name>
    <dbReference type="NCBI Taxonomy" id="3145750"/>
    <lineage>
        <taxon>Viruses</taxon>
        <taxon>Duplodnaviria</taxon>
        <taxon>Heunggongvirae</taxon>
        <taxon>Uroviricota</taxon>
        <taxon>Caudoviricetes</taxon>
    </lineage>
</organism>
<name>A0AAU8B0J8_9CAUD</name>
<reference evidence="1" key="1">
    <citation type="submission" date="2024-03" db="EMBL/GenBank/DDBJ databases">
        <title>Diverse circular DNA viruses in blood, oral, and fecal samples of captive lemurs.</title>
        <authorList>
            <person name="Paietta E.N."/>
            <person name="Kraberger S."/>
            <person name="Lund M.C."/>
            <person name="Custer J.M."/>
            <person name="Vargas K.M."/>
            <person name="Ehmke E.E."/>
            <person name="Yoder A.D."/>
            <person name="Varsani A."/>
        </authorList>
    </citation>
    <scope>NUCLEOTIDE SEQUENCE</scope>
    <source>
        <strain evidence="1">Duke_24SF_91</strain>
    </source>
</reference>
<accession>A0AAU8B0J8</accession>
<evidence type="ECO:0000313" key="1">
    <source>
        <dbReference type="EMBL" id="XCD05807.1"/>
    </source>
</evidence>
<proteinExistence type="predicted"/>
<sequence>MAYDPWEGVPDGWSVDWVQLPVRGRCHWGTRTILLRISLSEVRARCVLAHEIVHAERGTAPAWARAREEAVVSAEAARRLISLDALAEALAWSLSLSEVAEELAVDRPTLEALLGDLTPQEVEELTRRLRHHFGG</sequence>
<dbReference type="EMBL" id="PP511597">
    <property type="protein sequence ID" value="XCD05807.1"/>
    <property type="molecule type" value="Genomic_DNA"/>
</dbReference>
<protein>
    <recommendedName>
        <fullName evidence="2">IrrE N-terminal-like domain-containing protein</fullName>
    </recommendedName>
</protein>
<evidence type="ECO:0008006" key="2">
    <source>
        <dbReference type="Google" id="ProtNLM"/>
    </source>
</evidence>